<evidence type="ECO:0000256" key="6">
    <source>
        <dbReference type="ARBA" id="ARBA00023136"/>
    </source>
</evidence>
<dbReference type="SUPFAM" id="SSF161098">
    <property type="entry name" value="MetI-like"/>
    <property type="match status" value="1"/>
</dbReference>
<dbReference type="Gene3D" id="1.10.3720.10">
    <property type="entry name" value="MetI-like"/>
    <property type="match status" value="1"/>
</dbReference>
<comment type="caution">
    <text evidence="9">The sequence shown here is derived from an EMBL/GenBank/DDBJ whole genome shotgun (WGS) entry which is preliminary data.</text>
</comment>
<evidence type="ECO:0000259" key="8">
    <source>
        <dbReference type="PROSITE" id="PS50928"/>
    </source>
</evidence>
<keyword evidence="10" id="KW-1185">Reference proteome</keyword>
<dbReference type="InterPro" id="IPR000515">
    <property type="entry name" value="MetI-like"/>
</dbReference>
<keyword evidence="2 7" id="KW-0813">Transport</keyword>
<proteinExistence type="inferred from homology"/>
<evidence type="ECO:0000256" key="5">
    <source>
        <dbReference type="ARBA" id="ARBA00022989"/>
    </source>
</evidence>
<dbReference type="Proteomes" id="UP001596113">
    <property type="component" value="Unassembled WGS sequence"/>
</dbReference>
<dbReference type="InterPro" id="IPR035906">
    <property type="entry name" value="MetI-like_sf"/>
</dbReference>
<evidence type="ECO:0000313" key="9">
    <source>
        <dbReference type="EMBL" id="MFC5402725.1"/>
    </source>
</evidence>
<feature type="domain" description="ABC transmembrane type-1" evidence="8">
    <location>
        <begin position="75"/>
        <end position="277"/>
    </location>
</feature>
<evidence type="ECO:0000256" key="3">
    <source>
        <dbReference type="ARBA" id="ARBA00022475"/>
    </source>
</evidence>
<dbReference type="CDD" id="cd06261">
    <property type="entry name" value="TM_PBP2"/>
    <property type="match status" value="1"/>
</dbReference>
<feature type="transmembrane region" description="Helical" evidence="7">
    <location>
        <begin position="185"/>
        <end position="210"/>
    </location>
</feature>
<dbReference type="Pfam" id="PF00528">
    <property type="entry name" value="BPD_transp_1"/>
    <property type="match status" value="1"/>
</dbReference>
<evidence type="ECO:0000313" key="10">
    <source>
        <dbReference type="Proteomes" id="UP001596113"/>
    </source>
</evidence>
<gene>
    <name evidence="9" type="ORF">ACFPOF_08225</name>
</gene>
<evidence type="ECO:0000256" key="7">
    <source>
        <dbReference type="RuleBase" id="RU363032"/>
    </source>
</evidence>
<keyword evidence="3" id="KW-1003">Cell membrane</keyword>
<reference evidence="10" key="1">
    <citation type="journal article" date="2019" name="Int. J. Syst. Evol. Microbiol.">
        <title>The Global Catalogue of Microorganisms (GCM) 10K type strain sequencing project: providing services to taxonomists for standard genome sequencing and annotation.</title>
        <authorList>
            <consortium name="The Broad Institute Genomics Platform"/>
            <consortium name="The Broad Institute Genome Sequencing Center for Infectious Disease"/>
            <person name="Wu L."/>
            <person name="Ma J."/>
        </authorList>
    </citation>
    <scope>NUCLEOTIDE SEQUENCE [LARGE SCALE GENOMIC DNA]</scope>
    <source>
        <strain evidence="10">CGMCC 1.18575</strain>
    </source>
</reference>
<dbReference type="EMBL" id="JBHSMI010000015">
    <property type="protein sequence ID" value="MFC5402725.1"/>
    <property type="molecule type" value="Genomic_DNA"/>
</dbReference>
<feature type="transmembrane region" description="Helical" evidence="7">
    <location>
        <begin position="112"/>
        <end position="131"/>
    </location>
</feature>
<comment type="similarity">
    <text evidence="7">Belongs to the binding-protein-dependent transport system permease family.</text>
</comment>
<dbReference type="PANTHER" id="PTHR43744:SF9">
    <property type="entry name" value="POLYGALACTURONAN_RHAMNOGALACTURONAN TRANSPORT SYSTEM PERMEASE PROTEIN YTCP"/>
    <property type="match status" value="1"/>
</dbReference>
<feature type="transmembrane region" description="Helical" evidence="7">
    <location>
        <begin position="260"/>
        <end position="277"/>
    </location>
</feature>
<sequence length="292" mass="33059">MVESKNFGSRLSRFSINAIMIALGLLCLLPFLNVLAFSLSSPAAAEANRVGFWPVEFSLDAYRYIMGESKFSQAFMVSSQRVIFGVTLSVFLTLLTAYPLSKESIHFRPRTVYVWFFVVTMLFGGGLVPMYMVIRSYGLLDSIWALVLPSAVQVFYITLMLNFFRGLPKELEESAFVDGAGHWVILFRIFMPLSMPGLATIGLFTLVSHWNSWFDGLLYMNKPFHYPLQTYLQTIVTNPDMSRVSDVREVLNISTRTVKTAQIFVAMLPILIVYPFLQRFFIKGIVLGSVKG</sequence>
<dbReference type="PANTHER" id="PTHR43744">
    <property type="entry name" value="ABC TRANSPORTER PERMEASE PROTEIN MG189-RELATED-RELATED"/>
    <property type="match status" value="1"/>
</dbReference>
<accession>A0ABW0HR77</accession>
<name>A0ABW0HR77_9BACL</name>
<keyword evidence="4 7" id="KW-0812">Transmembrane</keyword>
<keyword evidence="6 7" id="KW-0472">Membrane</keyword>
<evidence type="ECO:0000256" key="1">
    <source>
        <dbReference type="ARBA" id="ARBA00004651"/>
    </source>
</evidence>
<protein>
    <submittedName>
        <fullName evidence="9">Carbohydrate ABC transporter permease</fullName>
    </submittedName>
</protein>
<keyword evidence="5 7" id="KW-1133">Transmembrane helix</keyword>
<dbReference type="PROSITE" id="PS50928">
    <property type="entry name" value="ABC_TM1"/>
    <property type="match status" value="1"/>
</dbReference>
<evidence type="ECO:0000256" key="4">
    <source>
        <dbReference type="ARBA" id="ARBA00022692"/>
    </source>
</evidence>
<comment type="subcellular location">
    <subcellularLocation>
        <location evidence="1 7">Cell membrane</location>
        <topology evidence="1 7">Multi-pass membrane protein</topology>
    </subcellularLocation>
</comment>
<dbReference type="RefSeq" id="WP_378131448.1">
    <property type="nucleotide sequence ID" value="NZ_JBHSMI010000015.1"/>
</dbReference>
<feature type="transmembrane region" description="Helical" evidence="7">
    <location>
        <begin position="143"/>
        <end position="164"/>
    </location>
</feature>
<evidence type="ECO:0000256" key="2">
    <source>
        <dbReference type="ARBA" id="ARBA00022448"/>
    </source>
</evidence>
<organism evidence="9 10">
    <name type="scientific">Cohnella soli</name>
    <dbReference type="NCBI Taxonomy" id="425005"/>
    <lineage>
        <taxon>Bacteria</taxon>
        <taxon>Bacillati</taxon>
        <taxon>Bacillota</taxon>
        <taxon>Bacilli</taxon>
        <taxon>Bacillales</taxon>
        <taxon>Paenibacillaceae</taxon>
        <taxon>Cohnella</taxon>
    </lineage>
</organism>
<feature type="transmembrane region" description="Helical" evidence="7">
    <location>
        <begin position="82"/>
        <end position="100"/>
    </location>
</feature>